<comment type="caution">
    <text evidence="3">The sequence shown here is derived from an EMBL/GenBank/DDBJ whole genome shotgun (WGS) entry which is preliminary data.</text>
</comment>
<evidence type="ECO:0000313" key="3">
    <source>
        <dbReference type="EMBL" id="KAK3391154.1"/>
    </source>
</evidence>
<sequence>MTVARGMGIPYLWVDRHCIDQTNAAEKHAVIGRVDSIYSRAIITIVAAAGDNANDGLPGVSSVPRCDQMSITLGGCRFLRFKDSTKEVRCSEWATQAWTHQEGLLSRRRLVFANSQDPAPNINQALPISFRVSQVSSDIRDMSLYEFTHRIRAGADSTDFAPSIVVTSPASQCCVQSAWTVDAQLPNDLTHVCGAVSVVQMMGRDESGYKLGFRKKPREIIFLSCLPEESGLVFSFLIVREVAGSERHYTRAGTHKILVPKHNGASSAPVDADNARNTPDPDPTNWMSDVTQYFFLDNWAVKEFTLE</sequence>
<feature type="domain" description="Heterokaryon incompatibility" evidence="2">
    <location>
        <begin position="1"/>
        <end position="102"/>
    </location>
</feature>
<protein>
    <recommendedName>
        <fullName evidence="2">Heterokaryon incompatibility domain-containing protein</fullName>
    </recommendedName>
</protein>
<evidence type="ECO:0000259" key="2">
    <source>
        <dbReference type="Pfam" id="PF06985"/>
    </source>
</evidence>
<dbReference type="AlphaFoldDB" id="A0AAE0P0J7"/>
<dbReference type="Pfam" id="PF06985">
    <property type="entry name" value="HET"/>
    <property type="match status" value="1"/>
</dbReference>
<dbReference type="PANTHER" id="PTHR33112">
    <property type="entry name" value="DOMAIN PROTEIN, PUTATIVE-RELATED"/>
    <property type="match status" value="1"/>
</dbReference>
<gene>
    <name evidence="3" type="ORF">B0H63DRAFT_539796</name>
</gene>
<evidence type="ECO:0000256" key="1">
    <source>
        <dbReference type="SAM" id="MobiDB-lite"/>
    </source>
</evidence>
<keyword evidence="4" id="KW-1185">Reference proteome</keyword>
<feature type="region of interest" description="Disordered" evidence="1">
    <location>
        <begin position="261"/>
        <end position="284"/>
    </location>
</feature>
<organism evidence="3 4">
    <name type="scientific">Podospora didyma</name>
    <dbReference type="NCBI Taxonomy" id="330526"/>
    <lineage>
        <taxon>Eukaryota</taxon>
        <taxon>Fungi</taxon>
        <taxon>Dikarya</taxon>
        <taxon>Ascomycota</taxon>
        <taxon>Pezizomycotina</taxon>
        <taxon>Sordariomycetes</taxon>
        <taxon>Sordariomycetidae</taxon>
        <taxon>Sordariales</taxon>
        <taxon>Podosporaceae</taxon>
        <taxon>Podospora</taxon>
    </lineage>
</organism>
<dbReference type="InterPro" id="IPR010730">
    <property type="entry name" value="HET"/>
</dbReference>
<dbReference type="Proteomes" id="UP001285441">
    <property type="component" value="Unassembled WGS sequence"/>
</dbReference>
<dbReference type="EMBL" id="JAULSW010000002">
    <property type="protein sequence ID" value="KAK3391154.1"/>
    <property type="molecule type" value="Genomic_DNA"/>
</dbReference>
<evidence type="ECO:0000313" key="4">
    <source>
        <dbReference type="Proteomes" id="UP001285441"/>
    </source>
</evidence>
<dbReference type="PANTHER" id="PTHR33112:SF1">
    <property type="entry name" value="HETEROKARYON INCOMPATIBILITY DOMAIN-CONTAINING PROTEIN"/>
    <property type="match status" value="1"/>
</dbReference>
<reference evidence="3" key="2">
    <citation type="submission" date="2023-06" db="EMBL/GenBank/DDBJ databases">
        <authorList>
            <consortium name="Lawrence Berkeley National Laboratory"/>
            <person name="Haridas S."/>
            <person name="Hensen N."/>
            <person name="Bonometti L."/>
            <person name="Westerberg I."/>
            <person name="Brannstrom I.O."/>
            <person name="Guillou S."/>
            <person name="Cros-Aarteil S."/>
            <person name="Calhoun S."/>
            <person name="Kuo A."/>
            <person name="Mondo S."/>
            <person name="Pangilinan J."/>
            <person name="Riley R."/>
            <person name="LaButti K."/>
            <person name="Andreopoulos B."/>
            <person name="Lipzen A."/>
            <person name="Chen C."/>
            <person name="Yanf M."/>
            <person name="Daum C."/>
            <person name="Ng V."/>
            <person name="Clum A."/>
            <person name="Steindorff A."/>
            <person name="Ohm R."/>
            <person name="Martin F."/>
            <person name="Silar P."/>
            <person name="Natvig D."/>
            <person name="Lalanne C."/>
            <person name="Gautier V."/>
            <person name="Ament-velasquez S.L."/>
            <person name="Kruys A."/>
            <person name="Hutchinson M.I."/>
            <person name="Powell A.J."/>
            <person name="Barry K."/>
            <person name="Miller A.N."/>
            <person name="Grigoriev I.V."/>
            <person name="Debuchy R."/>
            <person name="Gladieux P."/>
            <person name="Thoren M.H."/>
            <person name="Johannesson H."/>
        </authorList>
    </citation>
    <scope>NUCLEOTIDE SEQUENCE</scope>
    <source>
        <strain evidence="3">CBS 232.78</strain>
    </source>
</reference>
<accession>A0AAE0P0J7</accession>
<name>A0AAE0P0J7_9PEZI</name>
<reference evidence="3" key="1">
    <citation type="journal article" date="2023" name="Mol. Phylogenet. Evol.">
        <title>Genome-scale phylogeny and comparative genomics of the fungal order Sordariales.</title>
        <authorList>
            <person name="Hensen N."/>
            <person name="Bonometti L."/>
            <person name="Westerberg I."/>
            <person name="Brannstrom I.O."/>
            <person name="Guillou S."/>
            <person name="Cros-Aarteil S."/>
            <person name="Calhoun S."/>
            <person name="Haridas S."/>
            <person name="Kuo A."/>
            <person name="Mondo S."/>
            <person name="Pangilinan J."/>
            <person name="Riley R."/>
            <person name="LaButti K."/>
            <person name="Andreopoulos B."/>
            <person name="Lipzen A."/>
            <person name="Chen C."/>
            <person name="Yan M."/>
            <person name="Daum C."/>
            <person name="Ng V."/>
            <person name="Clum A."/>
            <person name="Steindorff A."/>
            <person name="Ohm R.A."/>
            <person name="Martin F."/>
            <person name="Silar P."/>
            <person name="Natvig D.O."/>
            <person name="Lalanne C."/>
            <person name="Gautier V."/>
            <person name="Ament-Velasquez S.L."/>
            <person name="Kruys A."/>
            <person name="Hutchinson M.I."/>
            <person name="Powell A.J."/>
            <person name="Barry K."/>
            <person name="Miller A.N."/>
            <person name="Grigoriev I.V."/>
            <person name="Debuchy R."/>
            <person name="Gladieux P."/>
            <person name="Hiltunen Thoren M."/>
            <person name="Johannesson H."/>
        </authorList>
    </citation>
    <scope>NUCLEOTIDE SEQUENCE</scope>
    <source>
        <strain evidence="3">CBS 232.78</strain>
    </source>
</reference>
<proteinExistence type="predicted"/>